<reference evidence="5 6" key="1">
    <citation type="journal article" date="2016" name="Mol. Biol. Evol.">
        <title>Genome-Wide Survey of Gut Fungi (Harpellales) Reveals the First Horizontally Transferred Ubiquitin Gene from a Mosquito Host.</title>
        <authorList>
            <person name="Wang Y."/>
            <person name="White M.M."/>
            <person name="Kvist S."/>
            <person name="Moncalvo J.M."/>
        </authorList>
    </citation>
    <scope>NUCLEOTIDE SEQUENCE [LARGE SCALE GENOMIC DNA]</scope>
    <source>
        <strain evidence="5 6">ALG-7-W6</strain>
    </source>
</reference>
<evidence type="ECO:0000259" key="4">
    <source>
        <dbReference type="SMART" id="SM00360"/>
    </source>
</evidence>
<keyword evidence="2" id="KW-0175">Coiled coil</keyword>
<feature type="region of interest" description="Disordered" evidence="3">
    <location>
        <begin position="352"/>
        <end position="378"/>
    </location>
</feature>
<feature type="compositionally biased region" description="Polar residues" evidence="3">
    <location>
        <begin position="326"/>
        <end position="338"/>
    </location>
</feature>
<feature type="coiled-coil region" evidence="2">
    <location>
        <begin position="12"/>
        <end position="39"/>
    </location>
</feature>
<dbReference type="InterPro" id="IPR012677">
    <property type="entry name" value="Nucleotide-bd_a/b_plait_sf"/>
</dbReference>
<dbReference type="AlphaFoldDB" id="A0A1R0GSH6"/>
<dbReference type="SUPFAM" id="SSF54928">
    <property type="entry name" value="RNA-binding domain, RBD"/>
    <property type="match status" value="1"/>
</dbReference>
<comment type="caution">
    <text evidence="5">The sequence shown here is derived from an EMBL/GenBank/DDBJ whole genome shotgun (WGS) entry which is preliminary data.</text>
</comment>
<dbReference type="STRING" id="133383.A0A1R0GSH6"/>
<feature type="domain" description="RRM" evidence="4">
    <location>
        <begin position="39"/>
        <end position="93"/>
    </location>
</feature>
<dbReference type="GO" id="GO:0003723">
    <property type="term" value="F:RNA binding"/>
    <property type="evidence" value="ECO:0007669"/>
    <property type="project" value="UniProtKB-KW"/>
</dbReference>
<dbReference type="SMART" id="SM00360">
    <property type="entry name" value="RRM"/>
    <property type="match status" value="1"/>
</dbReference>
<evidence type="ECO:0000256" key="2">
    <source>
        <dbReference type="SAM" id="Coils"/>
    </source>
</evidence>
<gene>
    <name evidence="5" type="ORF">AYI68_g6063</name>
</gene>
<dbReference type="InterPro" id="IPR035979">
    <property type="entry name" value="RBD_domain_sf"/>
</dbReference>
<dbReference type="PANTHER" id="PTHR48029:SF1">
    <property type="entry name" value="NUCLEOLAR PROTEIN 8"/>
    <property type="match status" value="1"/>
</dbReference>
<evidence type="ECO:0000256" key="3">
    <source>
        <dbReference type="SAM" id="MobiDB-lite"/>
    </source>
</evidence>
<protein>
    <submittedName>
        <fullName evidence="5">Nucleolar protein 8</fullName>
    </submittedName>
</protein>
<sequence length="468" mass="51253">MEDPLIAEKELLDAETKAKADLQNKIQTEADNNEEHEFRVYVGGLNDSVTETEIRDRFKTFGIVLDSYMPTSAVSGVSLYNGAKWKGSQLVIQPAKPSTLSLLQSERESDPLELETVNKRLKRAKVVYADDMSLVTEKNVDSRPGWKRGRYGRAIAAVKIRKNPTKVVTIDPYRYKHTLEKLFGSVRPKKISKLDYHYDDELSGIDLLSDEDDDEDDGDGGVSCAFFADASKVPLVDGTLEDRTRIYPIVENDVGFGDIGTISKDSDASVSAERAKALELIGSLVGGLASSSGDDGPGTTGYSNNGYLANSRDSDSDTDIDDLYTNKKSSAPKRNNGNVFFKQPHLQPCLLFEGPGETFSSTNEPGARPRAYWDNDGDINSRTADKLFGPVPPSSTSARTAKMVETKPLFFEHSGSDQADKSRLYAILCDGRSPNHHHHHRGGSSEQVLDLGPGADLVSAVDEFFVQG</sequence>
<dbReference type="EMBL" id="LSSL01004034">
    <property type="protein sequence ID" value="OLY79857.1"/>
    <property type="molecule type" value="Genomic_DNA"/>
</dbReference>
<keyword evidence="1" id="KW-0694">RNA-binding</keyword>
<accession>A0A1R0GSH6</accession>
<organism evidence="5 6">
    <name type="scientific">Smittium mucronatum</name>
    <dbReference type="NCBI Taxonomy" id="133383"/>
    <lineage>
        <taxon>Eukaryota</taxon>
        <taxon>Fungi</taxon>
        <taxon>Fungi incertae sedis</taxon>
        <taxon>Zoopagomycota</taxon>
        <taxon>Kickxellomycotina</taxon>
        <taxon>Harpellomycetes</taxon>
        <taxon>Harpellales</taxon>
        <taxon>Legeriomycetaceae</taxon>
        <taxon>Smittium</taxon>
    </lineage>
</organism>
<proteinExistence type="predicted"/>
<evidence type="ECO:0000256" key="1">
    <source>
        <dbReference type="ARBA" id="ARBA00022884"/>
    </source>
</evidence>
<evidence type="ECO:0000313" key="6">
    <source>
        <dbReference type="Proteomes" id="UP000187455"/>
    </source>
</evidence>
<dbReference type="PANTHER" id="PTHR48029">
    <property type="entry name" value="NUCLEOLAR PROTEIN 8"/>
    <property type="match status" value="1"/>
</dbReference>
<name>A0A1R0GSH6_9FUNG</name>
<evidence type="ECO:0000313" key="5">
    <source>
        <dbReference type="EMBL" id="OLY79857.1"/>
    </source>
</evidence>
<dbReference type="Gene3D" id="3.30.70.330">
    <property type="match status" value="1"/>
</dbReference>
<dbReference type="InterPro" id="IPR000504">
    <property type="entry name" value="RRM_dom"/>
</dbReference>
<dbReference type="OrthoDB" id="21643at2759"/>
<feature type="non-terminal residue" evidence="5">
    <location>
        <position position="468"/>
    </location>
</feature>
<dbReference type="Proteomes" id="UP000187455">
    <property type="component" value="Unassembled WGS sequence"/>
</dbReference>
<keyword evidence="6" id="KW-1185">Reference proteome</keyword>
<feature type="region of interest" description="Disordered" evidence="3">
    <location>
        <begin position="289"/>
        <end position="339"/>
    </location>
</feature>